<protein>
    <recommendedName>
        <fullName evidence="4">Fungal lipase-like domain-containing protein</fullName>
    </recommendedName>
</protein>
<evidence type="ECO:0000256" key="1">
    <source>
        <dbReference type="SAM" id="Phobius"/>
    </source>
</evidence>
<gene>
    <name evidence="2" type="ORF">EVOR1521_LOCUS12619</name>
</gene>
<dbReference type="PROSITE" id="PS51257">
    <property type="entry name" value="PROKAR_LIPOPROTEIN"/>
    <property type="match status" value="1"/>
</dbReference>
<organism evidence="2 3">
    <name type="scientific">Effrenium voratum</name>
    <dbReference type="NCBI Taxonomy" id="2562239"/>
    <lineage>
        <taxon>Eukaryota</taxon>
        <taxon>Sar</taxon>
        <taxon>Alveolata</taxon>
        <taxon>Dinophyceae</taxon>
        <taxon>Suessiales</taxon>
        <taxon>Symbiodiniaceae</taxon>
        <taxon>Effrenium</taxon>
    </lineage>
</organism>
<evidence type="ECO:0000313" key="3">
    <source>
        <dbReference type="Proteomes" id="UP001178507"/>
    </source>
</evidence>
<dbReference type="AlphaFoldDB" id="A0AA36IGA7"/>
<sequence>MKLGRMAIRVLLLICATFLAILTSCVFMAGLQERSGLFLEDLVWWKVSGDSKTIEITNAGASVMTLGSDLPQGADQDLDKVLTNVSGGHGHGHYAVCGHTWHSLQLVDYALLSMLAYITPSEKNNLPQLLKLLFPHLEVSIRHLPPLQQRRWLEFNVKRCSSGGLWRGWTEGCRTLRVVSVSGTDISRIADYTENLRMWTEPVCLQILQTIFPTIRIWPRDSASMVIRTIHGILGGLGLEDNQWHYSAILDHVRHIPRDEEVVVTGHSLGGGIALVVGALTDRLAVALQPPGVFYSLAKHEAAQRSKPRGALHQRSVSLVFEGDWIGNFDGHGGLVQTMLCDQTRQSIAVGCHLLEGAICHLLRHCGDDAERFSVCRHEYQPAHTAMNLARTVWRFLRVSVQSSYSLTDVSAFVWLFLATSLLVVLRHGAPIMQRTVAGAPEHRPLL</sequence>
<feature type="transmembrane region" description="Helical" evidence="1">
    <location>
        <begin position="405"/>
        <end position="426"/>
    </location>
</feature>
<proteinExistence type="predicted"/>
<evidence type="ECO:0000313" key="2">
    <source>
        <dbReference type="EMBL" id="CAJ1386186.1"/>
    </source>
</evidence>
<reference evidence="2" key="1">
    <citation type="submission" date="2023-08" db="EMBL/GenBank/DDBJ databases">
        <authorList>
            <person name="Chen Y."/>
            <person name="Shah S."/>
            <person name="Dougan E. K."/>
            <person name="Thang M."/>
            <person name="Chan C."/>
        </authorList>
    </citation>
    <scope>NUCLEOTIDE SEQUENCE</scope>
</reference>
<dbReference type="Gene3D" id="3.40.50.1820">
    <property type="entry name" value="alpha/beta hydrolase"/>
    <property type="match status" value="1"/>
</dbReference>
<dbReference type="Proteomes" id="UP001178507">
    <property type="component" value="Unassembled WGS sequence"/>
</dbReference>
<dbReference type="InterPro" id="IPR029058">
    <property type="entry name" value="AB_hydrolase_fold"/>
</dbReference>
<comment type="caution">
    <text evidence="2">The sequence shown here is derived from an EMBL/GenBank/DDBJ whole genome shotgun (WGS) entry which is preliminary data.</text>
</comment>
<dbReference type="SUPFAM" id="SSF53474">
    <property type="entry name" value="alpha/beta-Hydrolases"/>
    <property type="match status" value="1"/>
</dbReference>
<keyword evidence="1" id="KW-0472">Membrane</keyword>
<keyword evidence="1" id="KW-1133">Transmembrane helix</keyword>
<name>A0AA36IGA7_9DINO</name>
<dbReference type="EMBL" id="CAUJNA010001336">
    <property type="protein sequence ID" value="CAJ1386186.1"/>
    <property type="molecule type" value="Genomic_DNA"/>
</dbReference>
<accession>A0AA36IGA7</accession>
<keyword evidence="1" id="KW-0812">Transmembrane</keyword>
<evidence type="ECO:0008006" key="4">
    <source>
        <dbReference type="Google" id="ProtNLM"/>
    </source>
</evidence>
<keyword evidence="3" id="KW-1185">Reference proteome</keyword>